<proteinExistence type="predicted"/>
<feature type="transmembrane region" description="Helical" evidence="9">
    <location>
        <begin position="425"/>
        <end position="443"/>
    </location>
</feature>
<gene>
    <name evidence="10" type="ORF">GCM10011507_25760</name>
</gene>
<evidence type="ECO:0000256" key="4">
    <source>
        <dbReference type="ARBA" id="ARBA00022679"/>
    </source>
</evidence>
<keyword evidence="6 9" id="KW-1133">Transmembrane helix</keyword>
<keyword evidence="11" id="KW-1185">Reference proteome</keyword>
<dbReference type="EMBL" id="BMJB01000001">
    <property type="protein sequence ID" value="GGA72989.1"/>
    <property type="molecule type" value="Genomic_DNA"/>
</dbReference>
<organism evidence="10 11">
    <name type="scientific">Edaphobacter acidisoli</name>
    <dbReference type="NCBI Taxonomy" id="2040573"/>
    <lineage>
        <taxon>Bacteria</taxon>
        <taxon>Pseudomonadati</taxon>
        <taxon>Acidobacteriota</taxon>
        <taxon>Terriglobia</taxon>
        <taxon>Terriglobales</taxon>
        <taxon>Acidobacteriaceae</taxon>
        <taxon>Edaphobacter</taxon>
    </lineage>
</organism>
<comment type="caution">
    <text evidence="10">The sequence shown here is derived from an EMBL/GenBank/DDBJ whole genome shotgun (WGS) entry which is preliminary data.</text>
</comment>
<protein>
    <recommendedName>
        <fullName evidence="12">Glycosyltransferase RgtA/B/C/D-like domain-containing protein</fullName>
    </recommendedName>
</protein>
<feature type="transmembrane region" description="Helical" evidence="9">
    <location>
        <begin position="205"/>
        <end position="236"/>
    </location>
</feature>
<dbReference type="GO" id="GO:0009103">
    <property type="term" value="P:lipopolysaccharide biosynthetic process"/>
    <property type="evidence" value="ECO:0007669"/>
    <property type="project" value="UniProtKB-ARBA"/>
</dbReference>
<evidence type="ECO:0000256" key="7">
    <source>
        <dbReference type="ARBA" id="ARBA00023136"/>
    </source>
</evidence>
<dbReference type="PANTHER" id="PTHR33908">
    <property type="entry name" value="MANNOSYLTRANSFERASE YKCB-RELATED"/>
    <property type="match status" value="1"/>
</dbReference>
<feature type="transmembrane region" description="Helical" evidence="9">
    <location>
        <begin position="242"/>
        <end position="264"/>
    </location>
</feature>
<dbReference type="Proteomes" id="UP000648801">
    <property type="component" value="Unassembled WGS sequence"/>
</dbReference>
<reference evidence="10" key="1">
    <citation type="journal article" date="2014" name="Int. J. Syst. Evol. Microbiol.">
        <title>Complete genome sequence of Corynebacterium casei LMG S-19264T (=DSM 44701T), isolated from a smear-ripened cheese.</title>
        <authorList>
            <consortium name="US DOE Joint Genome Institute (JGI-PGF)"/>
            <person name="Walter F."/>
            <person name="Albersmeier A."/>
            <person name="Kalinowski J."/>
            <person name="Ruckert C."/>
        </authorList>
    </citation>
    <scope>NUCLEOTIDE SEQUENCE</scope>
    <source>
        <strain evidence="10">CGMCC 1.15447</strain>
    </source>
</reference>
<dbReference type="GO" id="GO:0005886">
    <property type="term" value="C:plasma membrane"/>
    <property type="evidence" value="ECO:0007669"/>
    <property type="project" value="UniProtKB-SubCell"/>
</dbReference>
<dbReference type="GO" id="GO:0016763">
    <property type="term" value="F:pentosyltransferase activity"/>
    <property type="evidence" value="ECO:0007669"/>
    <property type="project" value="TreeGrafter"/>
</dbReference>
<evidence type="ECO:0000256" key="8">
    <source>
        <dbReference type="SAM" id="MobiDB-lite"/>
    </source>
</evidence>
<dbReference type="PANTHER" id="PTHR33908:SF11">
    <property type="entry name" value="MEMBRANE PROTEIN"/>
    <property type="match status" value="1"/>
</dbReference>
<accession>A0A916RW23</accession>
<evidence type="ECO:0000313" key="11">
    <source>
        <dbReference type="Proteomes" id="UP000648801"/>
    </source>
</evidence>
<dbReference type="AlphaFoldDB" id="A0A916RW23"/>
<evidence type="ECO:0000256" key="6">
    <source>
        <dbReference type="ARBA" id="ARBA00022989"/>
    </source>
</evidence>
<evidence type="ECO:0000256" key="9">
    <source>
        <dbReference type="SAM" id="Phobius"/>
    </source>
</evidence>
<evidence type="ECO:0000256" key="2">
    <source>
        <dbReference type="ARBA" id="ARBA00022475"/>
    </source>
</evidence>
<evidence type="ECO:0008006" key="12">
    <source>
        <dbReference type="Google" id="ProtNLM"/>
    </source>
</evidence>
<keyword evidence="2" id="KW-1003">Cell membrane</keyword>
<feature type="transmembrane region" description="Helical" evidence="9">
    <location>
        <begin position="26"/>
        <end position="44"/>
    </location>
</feature>
<sequence>MQIQGEQPITASSSQESPLQRGLRRFWPIYCLLAALATLGYAFWDKYQIDGDAVAYMDIGDLIRAHHWAGVINGYWNPLYPACLALGHTLFHATRYTELHAYYMVNFGIFLLEMLAIVAFTDSLVHLRDIREMADTVQQRAQPLLDRYALRYLGIAMLVIASQRELSLGKVRPDALLQACLLFGMAALLRYFATAHLRYAALMGVALGFAYLAKSFAFAFTILCALTLIAFCLIWLKHRPARTVTAAALAFACFAVVAGPYIAALSHSRGRLDFGDSGTLNYAWYVGGTKKMHLQRDETAFDGSAEVHLKHPEKELLQSPEVLSYKLLPYGTYPDWFDTSFWNEQVKTHFSPRGEIRASSRDLVLVARYLVNHPESWLLLIVLLLAGARFELGWRPGCNAFWMTPVFLGILVFFIYGLVNVEERYVTVAFLAIMLALFASLRASSRRETGTVLVATSLVFLLALLAVGESTRVIAELRRDLNVAGSPGGWYDPDTFEAAHALNAMGVGPGDAIACIGTRACLYDHYWARLTGVRILTEIYLPEAPLYPYWAAMPNRELAIDTVRAQGAKVLVGYFSPGLMTGATPLTAGWRELGESHFYALPLNLPPDASPSQLPPERSGIDDATK</sequence>
<feature type="transmembrane region" description="Helical" evidence="9">
    <location>
        <begin position="101"/>
        <end position="127"/>
    </location>
</feature>
<feature type="transmembrane region" description="Helical" evidence="9">
    <location>
        <begin position="175"/>
        <end position="193"/>
    </location>
</feature>
<evidence type="ECO:0000256" key="1">
    <source>
        <dbReference type="ARBA" id="ARBA00004651"/>
    </source>
</evidence>
<dbReference type="InterPro" id="IPR050297">
    <property type="entry name" value="LipidA_mod_glycosyltrf_83"/>
</dbReference>
<feature type="transmembrane region" description="Helical" evidence="9">
    <location>
        <begin position="449"/>
        <end position="468"/>
    </location>
</feature>
<name>A0A916RW23_9BACT</name>
<keyword evidence="4" id="KW-0808">Transferase</keyword>
<comment type="subcellular location">
    <subcellularLocation>
        <location evidence="1">Cell membrane</location>
        <topology evidence="1">Multi-pass membrane protein</topology>
    </subcellularLocation>
</comment>
<keyword evidence="7 9" id="KW-0472">Membrane</keyword>
<keyword evidence="5 9" id="KW-0812">Transmembrane</keyword>
<evidence type="ECO:0000256" key="5">
    <source>
        <dbReference type="ARBA" id="ARBA00022692"/>
    </source>
</evidence>
<evidence type="ECO:0000256" key="3">
    <source>
        <dbReference type="ARBA" id="ARBA00022676"/>
    </source>
</evidence>
<evidence type="ECO:0000313" key="10">
    <source>
        <dbReference type="EMBL" id="GGA72989.1"/>
    </source>
</evidence>
<keyword evidence="3" id="KW-0328">Glycosyltransferase</keyword>
<feature type="region of interest" description="Disordered" evidence="8">
    <location>
        <begin position="607"/>
        <end position="626"/>
    </location>
</feature>
<reference evidence="10" key="2">
    <citation type="submission" date="2020-09" db="EMBL/GenBank/DDBJ databases">
        <authorList>
            <person name="Sun Q."/>
            <person name="Zhou Y."/>
        </authorList>
    </citation>
    <scope>NUCLEOTIDE SEQUENCE</scope>
    <source>
        <strain evidence="10">CGMCC 1.15447</strain>
    </source>
</reference>
<feature type="transmembrane region" description="Helical" evidence="9">
    <location>
        <begin position="400"/>
        <end position="418"/>
    </location>
</feature>